<dbReference type="PANTHER" id="PTHR43133:SF32">
    <property type="entry name" value="BLR3042 PROTEIN"/>
    <property type="match status" value="1"/>
</dbReference>
<dbReference type="InterPro" id="IPR036388">
    <property type="entry name" value="WH-like_DNA-bd_sf"/>
</dbReference>
<dbReference type="SUPFAM" id="SSF88946">
    <property type="entry name" value="Sigma2 domain of RNA polymerase sigma factors"/>
    <property type="match status" value="1"/>
</dbReference>
<evidence type="ECO:0000259" key="6">
    <source>
        <dbReference type="Pfam" id="PF04542"/>
    </source>
</evidence>
<sequence>MIQSGFAKYICERVSRDVYQESSDYLLLLRVANRDREALAEMYARFQRPLFRYLFHLVGHKELAEDLLQEVMVIIWQKAHTFRGTARASGWIFGIAHHQAFKALRRDGSATCLELEVVMDLVDEQATPEADLLRRTTHEEVSLALACLTPEHREVLELAFFQDFACKEIAAIVGIPVGTVKSRLSYARHALKAALFRNGWET</sequence>
<dbReference type="Gene3D" id="1.10.10.10">
    <property type="entry name" value="Winged helix-like DNA-binding domain superfamily/Winged helix DNA-binding domain"/>
    <property type="match status" value="1"/>
</dbReference>
<proteinExistence type="inferred from homology"/>
<accession>A0A5A5TDB9</accession>
<dbReference type="CDD" id="cd06171">
    <property type="entry name" value="Sigma70_r4"/>
    <property type="match status" value="1"/>
</dbReference>
<dbReference type="GO" id="GO:0006352">
    <property type="term" value="P:DNA-templated transcription initiation"/>
    <property type="evidence" value="ECO:0007669"/>
    <property type="project" value="InterPro"/>
</dbReference>
<dbReference type="InterPro" id="IPR014284">
    <property type="entry name" value="RNA_pol_sigma-70_dom"/>
</dbReference>
<dbReference type="NCBIfam" id="TIGR02937">
    <property type="entry name" value="sigma70-ECF"/>
    <property type="match status" value="1"/>
</dbReference>
<feature type="domain" description="RNA polymerase sigma-70 region 4" evidence="7">
    <location>
        <begin position="144"/>
        <end position="192"/>
    </location>
</feature>
<dbReference type="InterPro" id="IPR039425">
    <property type="entry name" value="RNA_pol_sigma-70-like"/>
</dbReference>
<comment type="similarity">
    <text evidence="1">Belongs to the sigma-70 factor family. ECF subfamily.</text>
</comment>
<evidence type="ECO:0000256" key="2">
    <source>
        <dbReference type="ARBA" id="ARBA00023015"/>
    </source>
</evidence>
<keyword evidence="4" id="KW-0238">DNA-binding</keyword>
<keyword evidence="3" id="KW-0731">Sigma factor</keyword>
<evidence type="ECO:0000256" key="1">
    <source>
        <dbReference type="ARBA" id="ARBA00010641"/>
    </source>
</evidence>
<keyword evidence="9" id="KW-1185">Reference proteome</keyword>
<keyword evidence="2" id="KW-0805">Transcription regulation</keyword>
<dbReference type="Pfam" id="PF04545">
    <property type="entry name" value="Sigma70_r4"/>
    <property type="match status" value="1"/>
</dbReference>
<dbReference type="GO" id="GO:0003677">
    <property type="term" value="F:DNA binding"/>
    <property type="evidence" value="ECO:0007669"/>
    <property type="project" value="UniProtKB-KW"/>
</dbReference>
<name>A0A5A5TDB9_9CHLR</name>
<evidence type="ECO:0000256" key="5">
    <source>
        <dbReference type="ARBA" id="ARBA00023163"/>
    </source>
</evidence>
<dbReference type="PANTHER" id="PTHR43133">
    <property type="entry name" value="RNA POLYMERASE ECF-TYPE SIGMA FACTO"/>
    <property type="match status" value="1"/>
</dbReference>
<evidence type="ECO:0000259" key="7">
    <source>
        <dbReference type="Pfam" id="PF04545"/>
    </source>
</evidence>
<evidence type="ECO:0000313" key="9">
    <source>
        <dbReference type="Proteomes" id="UP000322530"/>
    </source>
</evidence>
<dbReference type="InterPro" id="IPR007630">
    <property type="entry name" value="RNA_pol_sigma70_r4"/>
</dbReference>
<dbReference type="Gene3D" id="1.10.1740.10">
    <property type="match status" value="1"/>
</dbReference>
<reference evidence="8 9" key="1">
    <citation type="submission" date="2019-01" db="EMBL/GenBank/DDBJ databases">
        <title>Draft genome sequence of Dictyobacter sp. Uno17.</title>
        <authorList>
            <person name="Wang C.M."/>
            <person name="Zheng Y."/>
            <person name="Sakai Y."/>
            <person name="Abe K."/>
            <person name="Yokota A."/>
            <person name="Yabe S."/>
        </authorList>
    </citation>
    <scope>NUCLEOTIDE SEQUENCE [LARGE SCALE GENOMIC DNA]</scope>
    <source>
        <strain evidence="8 9">Uno17</strain>
    </source>
</reference>
<evidence type="ECO:0000313" key="8">
    <source>
        <dbReference type="EMBL" id="GCF09033.1"/>
    </source>
</evidence>
<dbReference type="InterPro" id="IPR013325">
    <property type="entry name" value="RNA_pol_sigma_r2"/>
</dbReference>
<dbReference type="InterPro" id="IPR013324">
    <property type="entry name" value="RNA_pol_sigma_r3/r4-like"/>
</dbReference>
<keyword evidence="5" id="KW-0804">Transcription</keyword>
<protein>
    <submittedName>
        <fullName evidence="8">RNA polymerase sigma factor</fullName>
    </submittedName>
</protein>
<dbReference type="EMBL" id="BIXY01000035">
    <property type="protein sequence ID" value="GCF09033.1"/>
    <property type="molecule type" value="Genomic_DNA"/>
</dbReference>
<gene>
    <name evidence="8" type="ORF">KDI_25970</name>
</gene>
<comment type="caution">
    <text evidence="8">The sequence shown here is derived from an EMBL/GenBank/DDBJ whole genome shotgun (WGS) entry which is preliminary data.</text>
</comment>
<dbReference type="SUPFAM" id="SSF88659">
    <property type="entry name" value="Sigma3 and sigma4 domains of RNA polymerase sigma factors"/>
    <property type="match status" value="1"/>
</dbReference>
<dbReference type="Pfam" id="PF04542">
    <property type="entry name" value="Sigma70_r2"/>
    <property type="match status" value="1"/>
</dbReference>
<feature type="domain" description="RNA polymerase sigma-70 region 2" evidence="6">
    <location>
        <begin position="42"/>
        <end position="107"/>
    </location>
</feature>
<evidence type="ECO:0000256" key="3">
    <source>
        <dbReference type="ARBA" id="ARBA00023082"/>
    </source>
</evidence>
<dbReference type="InterPro" id="IPR007627">
    <property type="entry name" value="RNA_pol_sigma70_r2"/>
</dbReference>
<organism evidence="8 9">
    <name type="scientific">Dictyobacter arantiisoli</name>
    <dbReference type="NCBI Taxonomy" id="2014874"/>
    <lineage>
        <taxon>Bacteria</taxon>
        <taxon>Bacillati</taxon>
        <taxon>Chloroflexota</taxon>
        <taxon>Ktedonobacteria</taxon>
        <taxon>Ktedonobacterales</taxon>
        <taxon>Dictyobacteraceae</taxon>
        <taxon>Dictyobacter</taxon>
    </lineage>
</organism>
<dbReference type="GO" id="GO:0016987">
    <property type="term" value="F:sigma factor activity"/>
    <property type="evidence" value="ECO:0007669"/>
    <property type="project" value="UniProtKB-KW"/>
</dbReference>
<dbReference type="Proteomes" id="UP000322530">
    <property type="component" value="Unassembled WGS sequence"/>
</dbReference>
<evidence type="ECO:0000256" key="4">
    <source>
        <dbReference type="ARBA" id="ARBA00023125"/>
    </source>
</evidence>
<dbReference type="AlphaFoldDB" id="A0A5A5TDB9"/>